<feature type="binding site" evidence="7 9">
    <location>
        <position position="136"/>
    </location>
    <ligand>
        <name>substrate</name>
    </ligand>
</feature>
<feature type="domain" description="Alanine racemase C-terminal" evidence="10">
    <location>
        <begin position="237"/>
        <end position="363"/>
    </location>
</feature>
<feature type="active site" description="Proton acceptor; specific for L-alanine" evidence="7">
    <location>
        <position position="258"/>
    </location>
</feature>
<dbReference type="GO" id="GO:0030170">
    <property type="term" value="F:pyridoxal phosphate binding"/>
    <property type="evidence" value="ECO:0007669"/>
    <property type="project" value="UniProtKB-UniRule"/>
</dbReference>
<dbReference type="OrthoDB" id="9813814at2"/>
<dbReference type="Pfam" id="PF00842">
    <property type="entry name" value="Ala_racemase_C"/>
    <property type="match status" value="1"/>
</dbReference>
<dbReference type="GO" id="GO:0030632">
    <property type="term" value="P:D-alanine biosynthetic process"/>
    <property type="evidence" value="ECO:0007669"/>
    <property type="project" value="UniProtKB-UniRule"/>
</dbReference>
<evidence type="ECO:0000256" key="4">
    <source>
        <dbReference type="ARBA" id="ARBA00013089"/>
    </source>
</evidence>
<dbReference type="InterPro" id="IPR011079">
    <property type="entry name" value="Ala_racemase_C"/>
</dbReference>
<dbReference type="EC" id="5.1.1.1" evidence="4 7"/>
<dbReference type="NCBIfam" id="TIGR00492">
    <property type="entry name" value="alr"/>
    <property type="match status" value="1"/>
</dbReference>
<dbReference type="InterPro" id="IPR009006">
    <property type="entry name" value="Ala_racemase/Decarboxylase_C"/>
</dbReference>
<dbReference type="UniPathway" id="UPA00042">
    <property type="reaction ID" value="UER00497"/>
</dbReference>
<evidence type="ECO:0000256" key="6">
    <source>
        <dbReference type="ARBA" id="ARBA00023235"/>
    </source>
</evidence>
<evidence type="ECO:0000313" key="11">
    <source>
        <dbReference type="EMBL" id="KZD05402.1"/>
    </source>
</evidence>
<dbReference type="SUPFAM" id="SSF50621">
    <property type="entry name" value="Alanine racemase C-terminal domain-like"/>
    <property type="match status" value="1"/>
</dbReference>
<evidence type="ECO:0000256" key="9">
    <source>
        <dbReference type="PIRSR" id="PIRSR600821-52"/>
    </source>
</evidence>
<feature type="binding site" evidence="7 9">
    <location>
        <position position="306"/>
    </location>
    <ligand>
        <name>substrate</name>
    </ligand>
</feature>
<dbReference type="InterPro" id="IPR001608">
    <property type="entry name" value="Ala_racemase_N"/>
</dbReference>
<comment type="cofactor">
    <cofactor evidence="2 7 8">
        <name>pyridoxal 5'-phosphate</name>
        <dbReference type="ChEBI" id="CHEBI:597326"/>
    </cofactor>
</comment>
<dbReference type="PROSITE" id="PS00395">
    <property type="entry name" value="ALANINE_RACEMASE"/>
    <property type="match status" value="1"/>
</dbReference>
<evidence type="ECO:0000256" key="7">
    <source>
        <dbReference type="HAMAP-Rule" id="MF_01201"/>
    </source>
</evidence>
<dbReference type="Gene3D" id="3.20.20.10">
    <property type="entry name" value="Alanine racemase"/>
    <property type="match status" value="1"/>
</dbReference>
<dbReference type="SUPFAM" id="SSF51419">
    <property type="entry name" value="PLP-binding barrel"/>
    <property type="match status" value="1"/>
</dbReference>
<comment type="similarity">
    <text evidence="3 7">Belongs to the alanine racemase family.</text>
</comment>
<sequence length="367" mass="38914">MTTEAASSILTIDLDAVADNWRRLRDAAAPAVCAAVVKADAYGLGIDKVAPALADVGCALFFVATLDEGLRLRALLPQVDVAVLGGLLPGTAPIFLRDRLIPVLNDLGQVERWRGECAKTGQAGAAILHIDTGMNRLGLDPREAERLALDATLLDGLDIRYVMTHMACADTPSDPLNEIQLARFKAALAALPGLKGSLAASSAIFLGRDCHFDLVRPGAALYGINPTPGKPNPMRQTVRLEGRVLQVRYVDSGEAVGYGASRRFDRPGKIATIATGYADGYLRSLSNGSLAHLAGHRVPMMGRVSMDLLTFDVTDLPEGLVIPGGLVELLGEQYTPDDAARDAGTIGYEILTSLGQRYARRYIGAGA</sequence>
<dbReference type="Proteomes" id="UP000076400">
    <property type="component" value="Unassembled WGS sequence"/>
</dbReference>
<evidence type="ECO:0000256" key="8">
    <source>
        <dbReference type="PIRSR" id="PIRSR600821-50"/>
    </source>
</evidence>
<keyword evidence="5 7" id="KW-0663">Pyridoxal phosphate</keyword>
<protein>
    <recommendedName>
        <fullName evidence="4 7">Alanine racemase</fullName>
        <ecNumber evidence="4 7">5.1.1.1</ecNumber>
    </recommendedName>
</protein>
<dbReference type="SMART" id="SM01005">
    <property type="entry name" value="Ala_racemase_C"/>
    <property type="match status" value="1"/>
</dbReference>
<proteinExistence type="inferred from homology"/>
<keyword evidence="12" id="KW-1185">Reference proteome</keyword>
<dbReference type="EMBL" id="LPXN01000130">
    <property type="protein sequence ID" value="KZD05402.1"/>
    <property type="molecule type" value="Genomic_DNA"/>
</dbReference>
<evidence type="ECO:0000256" key="3">
    <source>
        <dbReference type="ARBA" id="ARBA00007880"/>
    </source>
</evidence>
<comment type="caution">
    <text evidence="11">The sequence shown here is derived from an EMBL/GenBank/DDBJ whole genome shotgun (WGS) entry which is preliminary data.</text>
</comment>
<dbReference type="Pfam" id="PF01168">
    <property type="entry name" value="Ala_racemase_N"/>
    <property type="match status" value="1"/>
</dbReference>
<feature type="active site" description="Proton acceptor; specific for D-alanine" evidence="7">
    <location>
        <position position="38"/>
    </location>
</feature>
<dbReference type="GO" id="GO:0005829">
    <property type="term" value="C:cytosol"/>
    <property type="evidence" value="ECO:0007669"/>
    <property type="project" value="TreeGrafter"/>
</dbReference>
<evidence type="ECO:0000256" key="1">
    <source>
        <dbReference type="ARBA" id="ARBA00000316"/>
    </source>
</evidence>
<evidence type="ECO:0000259" key="10">
    <source>
        <dbReference type="SMART" id="SM01005"/>
    </source>
</evidence>
<comment type="catalytic activity">
    <reaction evidence="1 7">
        <text>L-alanine = D-alanine</text>
        <dbReference type="Rhea" id="RHEA:20249"/>
        <dbReference type="ChEBI" id="CHEBI:57416"/>
        <dbReference type="ChEBI" id="CHEBI:57972"/>
        <dbReference type="EC" id="5.1.1.1"/>
    </reaction>
</comment>
<dbReference type="STRING" id="580166.AUP43_11670"/>
<evidence type="ECO:0000256" key="2">
    <source>
        <dbReference type="ARBA" id="ARBA00001933"/>
    </source>
</evidence>
<dbReference type="HAMAP" id="MF_01201">
    <property type="entry name" value="Ala_racemase"/>
    <property type="match status" value="1"/>
</dbReference>
<dbReference type="AlphaFoldDB" id="A0A154VVR2"/>
<organism evidence="11 12">
    <name type="scientific">Oceanibaculum pacificum</name>
    <dbReference type="NCBI Taxonomy" id="580166"/>
    <lineage>
        <taxon>Bacteria</taxon>
        <taxon>Pseudomonadati</taxon>
        <taxon>Pseudomonadota</taxon>
        <taxon>Alphaproteobacteria</taxon>
        <taxon>Rhodospirillales</taxon>
        <taxon>Oceanibaculaceae</taxon>
        <taxon>Oceanibaculum</taxon>
    </lineage>
</organism>
<accession>A0A154VVR2</accession>
<dbReference type="PANTHER" id="PTHR30511:SF0">
    <property type="entry name" value="ALANINE RACEMASE, CATABOLIC-RELATED"/>
    <property type="match status" value="1"/>
</dbReference>
<evidence type="ECO:0000313" key="12">
    <source>
        <dbReference type="Proteomes" id="UP000076400"/>
    </source>
</evidence>
<name>A0A154VVR2_9PROT</name>
<dbReference type="PRINTS" id="PR00992">
    <property type="entry name" value="ALARACEMASE"/>
</dbReference>
<comment type="function">
    <text evidence="7">Catalyzes the interconversion of L-alanine and D-alanine. May also act on other amino acids.</text>
</comment>
<dbReference type="CDD" id="cd00430">
    <property type="entry name" value="PLPDE_III_AR"/>
    <property type="match status" value="1"/>
</dbReference>
<comment type="pathway">
    <text evidence="7">Amino-acid biosynthesis; D-alanine biosynthesis; D-alanine from L-alanine: step 1/1.</text>
</comment>
<feature type="modified residue" description="N6-(pyridoxal phosphate)lysine" evidence="7 8">
    <location>
        <position position="38"/>
    </location>
</feature>
<dbReference type="InterPro" id="IPR029066">
    <property type="entry name" value="PLP-binding_barrel"/>
</dbReference>
<dbReference type="GO" id="GO:0008784">
    <property type="term" value="F:alanine racemase activity"/>
    <property type="evidence" value="ECO:0007669"/>
    <property type="project" value="UniProtKB-UniRule"/>
</dbReference>
<dbReference type="InterPro" id="IPR000821">
    <property type="entry name" value="Ala_racemase"/>
</dbReference>
<dbReference type="Gene3D" id="2.40.37.10">
    <property type="entry name" value="Lyase, Ornithine Decarboxylase, Chain A, domain 1"/>
    <property type="match status" value="1"/>
</dbReference>
<reference evidence="11 12" key="1">
    <citation type="submission" date="2015-12" db="EMBL/GenBank/DDBJ databases">
        <title>Genome sequence of Oceanibaculum pacificum MCCC 1A02656.</title>
        <authorList>
            <person name="Lu L."/>
            <person name="Lai Q."/>
            <person name="Shao Z."/>
            <person name="Qian P."/>
        </authorList>
    </citation>
    <scope>NUCLEOTIDE SEQUENCE [LARGE SCALE GENOMIC DNA]</scope>
    <source>
        <strain evidence="11 12">MCCC 1A02656</strain>
    </source>
</reference>
<keyword evidence="6 7" id="KW-0413">Isomerase</keyword>
<gene>
    <name evidence="11" type="ORF">AUP43_11670</name>
</gene>
<evidence type="ECO:0000256" key="5">
    <source>
        <dbReference type="ARBA" id="ARBA00022898"/>
    </source>
</evidence>
<dbReference type="PANTHER" id="PTHR30511">
    <property type="entry name" value="ALANINE RACEMASE"/>
    <property type="match status" value="1"/>
</dbReference>
<dbReference type="InterPro" id="IPR020622">
    <property type="entry name" value="Ala_racemase_pyridoxalP-BS"/>
</dbReference>